<dbReference type="Pfam" id="PF05378">
    <property type="entry name" value="Hydant_A_N"/>
    <property type="match status" value="1"/>
</dbReference>
<dbReference type="InterPro" id="IPR049517">
    <property type="entry name" value="ACX-like_C"/>
</dbReference>
<protein>
    <submittedName>
        <fullName evidence="4">Hydantoinase/oxoprolinase family protein</fullName>
    </submittedName>
</protein>
<dbReference type="Pfam" id="PF19278">
    <property type="entry name" value="Hydant_A_C"/>
    <property type="match status" value="1"/>
</dbReference>
<dbReference type="GO" id="GO:0017168">
    <property type="term" value="F:5-oxoprolinase (ATP-hydrolyzing) activity"/>
    <property type="evidence" value="ECO:0007669"/>
    <property type="project" value="TreeGrafter"/>
</dbReference>
<keyword evidence="5" id="KW-1185">Reference proteome</keyword>
<dbReference type="Pfam" id="PF01968">
    <property type="entry name" value="Hydantoinase_A"/>
    <property type="match status" value="1"/>
</dbReference>
<proteinExistence type="predicted"/>
<evidence type="ECO:0000259" key="2">
    <source>
        <dbReference type="Pfam" id="PF05378"/>
    </source>
</evidence>
<sequence>MGYRICSDVGGTFTDVVVIEENGTTNIFKSLTTLENRVNGVVDCLRLAAEFYQKPLKKFMAECEFFAHGTTAGTNALIEGKVAKVGLLCTKGFRDVLLFREAGKDHPFDWHVDHPEPFVPRYLTLPVTERINSEGQISTPLNEDEVRAVIKKFKSYNVEAIAVSLLWSFVNPQHEIRIGEIIEEEWPEMTYTLSHQVSPRIREYRRTISTAIDASLKPLMNDYISHFENSLKEIGYNGELSLLTSSGGVLTPEAMMGKPIYSLDSGPALAPIAGKFYAEKEFNKCNVITCDMGGTSFDMSRITDGILTVTTDSIIYGEKINIPKVDVKTIGAGGGSIAWVDEGGLLRLGPEGAGSLPGPACYMRGGKYPTITDANLVLGYLDEGFFLGGTMKVSKRLAEQAIFEYVAKPLNVSIIEAAYMIYNSANHIMTEAMRDITIWEGIDPKEYTIVAGGGAIGMHVASIGSQLGCSEIIVPKTASTLSAFGGVVADVISGFSRSHVTTTDAFNFDKVNLILKDLEEEARTFLNRVGIPMERQVLEFSAEARYPFQNNELTVPLKGNVFINDDDITKFAKDFHNQHDETLGSKSEKEAIEIAMWKVKAKGIMPDIKLQEQNLFHEEPETLAIKPSRQAFFKECGGMIEVPVYNEELLRAGNIINGPAIIEQPTTNIVITPDCKATISRYGNVKVEIKAEKANHEAHKSQLLANSPL</sequence>
<organism evidence="4 5">
    <name type="scientific">Bacillus aerolatus</name>
    <dbReference type="NCBI Taxonomy" id="2653354"/>
    <lineage>
        <taxon>Bacteria</taxon>
        <taxon>Bacillati</taxon>
        <taxon>Bacillota</taxon>
        <taxon>Bacilli</taxon>
        <taxon>Bacillales</taxon>
        <taxon>Bacillaceae</taxon>
        <taxon>Bacillus</taxon>
    </lineage>
</organism>
<dbReference type="InterPro" id="IPR045079">
    <property type="entry name" value="Oxoprolinase-like"/>
</dbReference>
<dbReference type="Proteomes" id="UP000429595">
    <property type="component" value="Unassembled WGS sequence"/>
</dbReference>
<name>A0A6I1FIP0_9BACI</name>
<feature type="domain" description="Hydantoinase A/oxoprolinase" evidence="1">
    <location>
        <begin position="206"/>
        <end position="492"/>
    </location>
</feature>
<gene>
    <name evidence="4" type="ORF">F9802_06105</name>
</gene>
<reference evidence="4 5" key="1">
    <citation type="submission" date="2019-10" db="EMBL/GenBank/DDBJ databases">
        <title>Bacillus aerolatum sp. nov., isolated from bioaerosol of sport playgrounds.</title>
        <authorList>
            <person name="Chen P."/>
            <person name="Zhang G."/>
        </authorList>
    </citation>
    <scope>NUCLEOTIDE SEQUENCE [LARGE SCALE GENOMIC DNA]</scope>
    <source>
        <strain evidence="4 5">CX253</strain>
    </source>
</reference>
<feature type="domain" description="Acetophenone carboxylase-like C-terminal" evidence="3">
    <location>
        <begin position="510"/>
        <end position="680"/>
    </location>
</feature>
<dbReference type="InterPro" id="IPR002821">
    <property type="entry name" value="Hydantoinase_A"/>
</dbReference>
<dbReference type="AlphaFoldDB" id="A0A6I1FIP0"/>
<dbReference type="GO" id="GO:0006749">
    <property type="term" value="P:glutathione metabolic process"/>
    <property type="evidence" value="ECO:0007669"/>
    <property type="project" value="TreeGrafter"/>
</dbReference>
<evidence type="ECO:0000313" key="4">
    <source>
        <dbReference type="EMBL" id="KAB7708270.1"/>
    </source>
</evidence>
<dbReference type="RefSeq" id="WP_152150255.1">
    <property type="nucleotide sequence ID" value="NZ_WEIO01000002.1"/>
</dbReference>
<evidence type="ECO:0000259" key="3">
    <source>
        <dbReference type="Pfam" id="PF19278"/>
    </source>
</evidence>
<evidence type="ECO:0000259" key="1">
    <source>
        <dbReference type="Pfam" id="PF01968"/>
    </source>
</evidence>
<dbReference type="PANTHER" id="PTHR11365:SF23">
    <property type="entry name" value="HYPOTHETICAL 5-OXOPROLINASE (EUROFUNG)-RELATED"/>
    <property type="match status" value="1"/>
</dbReference>
<comment type="caution">
    <text evidence="4">The sequence shown here is derived from an EMBL/GenBank/DDBJ whole genome shotgun (WGS) entry which is preliminary data.</text>
</comment>
<evidence type="ECO:0000313" key="5">
    <source>
        <dbReference type="Proteomes" id="UP000429595"/>
    </source>
</evidence>
<dbReference type="GO" id="GO:0005829">
    <property type="term" value="C:cytosol"/>
    <property type="evidence" value="ECO:0007669"/>
    <property type="project" value="TreeGrafter"/>
</dbReference>
<accession>A0A6I1FIP0</accession>
<dbReference type="PANTHER" id="PTHR11365">
    <property type="entry name" value="5-OXOPROLINASE RELATED"/>
    <property type="match status" value="1"/>
</dbReference>
<feature type="domain" description="Hydantoinase/oxoprolinase N-terminal" evidence="2">
    <location>
        <begin position="4"/>
        <end position="185"/>
    </location>
</feature>
<dbReference type="InterPro" id="IPR008040">
    <property type="entry name" value="Hydant_A_N"/>
</dbReference>
<dbReference type="EMBL" id="WEIO01000002">
    <property type="protein sequence ID" value="KAB7708270.1"/>
    <property type="molecule type" value="Genomic_DNA"/>
</dbReference>